<keyword evidence="3" id="KW-1185">Reference proteome</keyword>
<organism evidence="2 3">
    <name type="scientific">Xyrichtys novacula</name>
    <name type="common">Pearly razorfish</name>
    <name type="synonym">Hemipteronotus novacula</name>
    <dbReference type="NCBI Taxonomy" id="13765"/>
    <lineage>
        <taxon>Eukaryota</taxon>
        <taxon>Metazoa</taxon>
        <taxon>Chordata</taxon>
        <taxon>Craniata</taxon>
        <taxon>Vertebrata</taxon>
        <taxon>Euteleostomi</taxon>
        <taxon>Actinopterygii</taxon>
        <taxon>Neopterygii</taxon>
        <taxon>Teleostei</taxon>
        <taxon>Neoteleostei</taxon>
        <taxon>Acanthomorphata</taxon>
        <taxon>Eupercaria</taxon>
        <taxon>Labriformes</taxon>
        <taxon>Labridae</taxon>
        <taxon>Xyrichtys</taxon>
    </lineage>
</organism>
<gene>
    <name evidence="2" type="ORF">XNOV1_A039680</name>
</gene>
<protein>
    <submittedName>
        <fullName evidence="2">Zinc-binding protein A33-like</fullName>
    </submittedName>
</protein>
<accession>A0AAV1FB56</accession>
<evidence type="ECO:0000313" key="2">
    <source>
        <dbReference type="EMBL" id="CAJ1057976.1"/>
    </source>
</evidence>
<reference evidence="2" key="1">
    <citation type="submission" date="2023-08" db="EMBL/GenBank/DDBJ databases">
        <authorList>
            <person name="Alioto T."/>
            <person name="Alioto T."/>
            <person name="Gomez Garrido J."/>
        </authorList>
    </citation>
    <scope>NUCLEOTIDE SEQUENCE</scope>
</reference>
<dbReference type="PRINTS" id="PR01407">
    <property type="entry name" value="BUTYPHLNCDUF"/>
</dbReference>
<dbReference type="InterPro" id="IPR003879">
    <property type="entry name" value="Butyrophylin_SPRY"/>
</dbReference>
<dbReference type="InterPro" id="IPR013320">
    <property type="entry name" value="ConA-like_dom_sf"/>
</dbReference>
<feature type="domain" description="B30.2/SPRY" evidence="1">
    <location>
        <begin position="1"/>
        <end position="149"/>
    </location>
</feature>
<evidence type="ECO:0000313" key="3">
    <source>
        <dbReference type="Proteomes" id="UP001178508"/>
    </source>
</evidence>
<dbReference type="EMBL" id="OY660869">
    <property type="protein sequence ID" value="CAJ1057976.1"/>
    <property type="molecule type" value="Genomic_DNA"/>
</dbReference>
<dbReference type="InterPro" id="IPR043136">
    <property type="entry name" value="B30.2/SPRY_sf"/>
</dbReference>
<dbReference type="PROSITE" id="PS50188">
    <property type="entry name" value="B302_SPRY"/>
    <property type="match status" value="1"/>
</dbReference>
<dbReference type="SMART" id="SM00449">
    <property type="entry name" value="SPRY"/>
    <property type="match status" value="1"/>
</dbReference>
<name>A0AAV1FB56_XYRNO</name>
<dbReference type="PANTHER" id="PTHR24103">
    <property type="entry name" value="E3 UBIQUITIN-PROTEIN LIGASE TRIM"/>
    <property type="match status" value="1"/>
</dbReference>
<dbReference type="Pfam" id="PF00622">
    <property type="entry name" value="SPRY"/>
    <property type="match status" value="1"/>
</dbReference>
<dbReference type="InterPro" id="IPR050143">
    <property type="entry name" value="TRIM/RBCC"/>
</dbReference>
<dbReference type="AlphaFoldDB" id="A0AAV1FB56"/>
<evidence type="ECO:0000259" key="1">
    <source>
        <dbReference type="PROSITE" id="PS50188"/>
    </source>
</evidence>
<proteinExistence type="predicted"/>
<dbReference type="SUPFAM" id="SSF49899">
    <property type="entry name" value="Concanavalin A-like lectins/glucanases"/>
    <property type="match status" value="1"/>
</dbReference>
<sequence length="149" mass="17168">MEQQLPDNPERLDTYYSVMGSEGFNSGTHSWDVEVGEITLREVGVFKESADRKGDIVSGLWRILFRNKKCSAITPSDEEVSLSVRGHPQRIRVHLDWDRGKLSFSDPDTNTHIHTFTHTFTDKLFPYIWTLDSPHLKILPRKVFVSVKP</sequence>
<dbReference type="Proteomes" id="UP001178508">
    <property type="component" value="Chromosome 6"/>
</dbReference>
<dbReference type="InterPro" id="IPR001870">
    <property type="entry name" value="B30.2/SPRY"/>
</dbReference>
<dbReference type="Gene3D" id="2.60.120.920">
    <property type="match status" value="1"/>
</dbReference>
<dbReference type="InterPro" id="IPR003877">
    <property type="entry name" value="SPRY_dom"/>
</dbReference>